<protein>
    <submittedName>
        <fullName evidence="1">Uncharacterized protein</fullName>
    </submittedName>
</protein>
<proteinExistence type="predicted"/>
<sequence length="36" mass="4394">MVNKELHLYGFNSETSKFIVKNKYTIRMYIRKNAKK</sequence>
<dbReference type="EMBL" id="MN738754">
    <property type="protein sequence ID" value="QHS83408.1"/>
    <property type="molecule type" value="Genomic_DNA"/>
</dbReference>
<dbReference type="AlphaFoldDB" id="A0A6C0AUH7"/>
<evidence type="ECO:0000313" key="1">
    <source>
        <dbReference type="EMBL" id="QHS83408.1"/>
    </source>
</evidence>
<accession>A0A6C0AUH7</accession>
<name>A0A6C0AUH7_9ZZZZ</name>
<reference evidence="1" key="1">
    <citation type="journal article" date="2020" name="Nature">
        <title>Giant virus diversity and host interactions through global metagenomics.</title>
        <authorList>
            <person name="Schulz F."/>
            <person name="Roux S."/>
            <person name="Paez-Espino D."/>
            <person name="Jungbluth S."/>
            <person name="Walsh D.A."/>
            <person name="Denef V.J."/>
            <person name="McMahon K.D."/>
            <person name="Konstantinidis K.T."/>
            <person name="Eloe-Fadrosh E.A."/>
            <person name="Kyrpides N.C."/>
            <person name="Woyke T."/>
        </authorList>
    </citation>
    <scope>NUCLEOTIDE SEQUENCE</scope>
    <source>
        <strain evidence="1">GVMAG-S-ERX555943-30</strain>
    </source>
</reference>
<organism evidence="1">
    <name type="scientific">viral metagenome</name>
    <dbReference type="NCBI Taxonomy" id="1070528"/>
    <lineage>
        <taxon>unclassified sequences</taxon>
        <taxon>metagenomes</taxon>
        <taxon>organismal metagenomes</taxon>
    </lineage>
</organism>